<feature type="transmembrane region" description="Helical" evidence="7">
    <location>
        <begin position="263"/>
        <end position="282"/>
    </location>
</feature>
<evidence type="ECO:0000256" key="1">
    <source>
        <dbReference type="ARBA" id="ARBA00007905"/>
    </source>
</evidence>
<evidence type="ECO:0000313" key="9">
    <source>
        <dbReference type="EMBL" id="KAG5641465.1"/>
    </source>
</evidence>
<evidence type="ECO:0000259" key="8">
    <source>
        <dbReference type="Pfam" id="PF00248"/>
    </source>
</evidence>
<keyword evidence="7" id="KW-0812">Transmembrane</keyword>
<comment type="similarity">
    <text evidence="1">Belongs to the aldo/keto reductase family.</text>
</comment>
<feature type="active site" description="Proton donor" evidence="4">
    <location>
        <position position="33"/>
    </location>
</feature>
<protein>
    <recommendedName>
        <fullName evidence="8">NADP-dependent oxidoreductase domain-containing protein</fullName>
    </recommendedName>
</protein>
<evidence type="ECO:0000313" key="10">
    <source>
        <dbReference type="Proteomes" id="UP000775547"/>
    </source>
</evidence>
<dbReference type="Gene3D" id="3.20.20.100">
    <property type="entry name" value="NADP-dependent oxidoreductase domain"/>
    <property type="match status" value="1"/>
</dbReference>
<feature type="domain" description="NADP-dependent oxidoreductase" evidence="8">
    <location>
        <begin position="1"/>
        <end position="173"/>
    </location>
</feature>
<dbReference type="InterPro" id="IPR044494">
    <property type="entry name" value="AKR3C2/3"/>
</dbReference>
<keyword evidence="7" id="KW-0472">Membrane</keyword>
<evidence type="ECO:0000256" key="5">
    <source>
        <dbReference type="PIRSR" id="PIRSR000097-2"/>
    </source>
</evidence>
<dbReference type="InterPro" id="IPR020471">
    <property type="entry name" value="AKR"/>
</dbReference>
<feature type="site" description="Lowers pKa of active site Tyr" evidence="6">
    <location>
        <position position="58"/>
    </location>
</feature>
<dbReference type="PANTHER" id="PTHR43827">
    <property type="entry name" value="2,5-DIKETO-D-GLUCONIC ACID REDUCTASE"/>
    <property type="match status" value="1"/>
</dbReference>
<dbReference type="PROSITE" id="PS00062">
    <property type="entry name" value="ALDOKETO_REDUCTASE_2"/>
    <property type="match status" value="1"/>
</dbReference>
<dbReference type="CDD" id="cd19120">
    <property type="entry name" value="AKR_AKR3C2-3"/>
    <property type="match status" value="1"/>
</dbReference>
<dbReference type="InterPro" id="IPR036812">
    <property type="entry name" value="NAD(P)_OxRdtase_dom_sf"/>
</dbReference>
<comment type="caution">
    <text evidence="9">The sequence shown here is derived from an EMBL/GenBank/DDBJ whole genome shotgun (WGS) entry which is preliminary data.</text>
</comment>
<evidence type="ECO:0000256" key="3">
    <source>
        <dbReference type="ARBA" id="ARBA00023002"/>
    </source>
</evidence>
<dbReference type="PIRSF" id="PIRSF000097">
    <property type="entry name" value="AKR"/>
    <property type="match status" value="1"/>
</dbReference>
<feature type="non-terminal residue" evidence="9">
    <location>
        <position position="1"/>
    </location>
</feature>
<dbReference type="OrthoDB" id="416253at2759"/>
<reference evidence="9" key="2">
    <citation type="submission" date="2021-10" db="EMBL/GenBank/DDBJ databases">
        <title>Phylogenomics reveals ancestral predisposition of the termite-cultivated fungus Termitomyces towards a domesticated lifestyle.</title>
        <authorList>
            <person name="Auxier B."/>
            <person name="Grum-Grzhimaylo A."/>
            <person name="Cardenas M.E."/>
            <person name="Lodge J.D."/>
            <person name="Laessoe T."/>
            <person name="Pedersen O."/>
            <person name="Smith M.E."/>
            <person name="Kuyper T.W."/>
            <person name="Franco-Molano E.A."/>
            <person name="Baroni T.J."/>
            <person name="Aanen D.K."/>
        </authorList>
    </citation>
    <scope>NUCLEOTIDE SEQUENCE</scope>
    <source>
        <strain evidence="9">AP01</strain>
        <tissue evidence="9">Mycelium</tissue>
    </source>
</reference>
<evidence type="ECO:0000256" key="6">
    <source>
        <dbReference type="PIRSR" id="PIRSR000097-3"/>
    </source>
</evidence>
<dbReference type="EMBL" id="JABCKV010000306">
    <property type="protein sequence ID" value="KAG5641465.1"/>
    <property type="molecule type" value="Genomic_DNA"/>
</dbReference>
<dbReference type="PANTHER" id="PTHR43827:SF3">
    <property type="entry name" value="NADP-DEPENDENT OXIDOREDUCTASE DOMAIN-CONTAINING PROTEIN"/>
    <property type="match status" value="1"/>
</dbReference>
<proteinExistence type="inferred from homology"/>
<dbReference type="Proteomes" id="UP000775547">
    <property type="component" value="Unassembled WGS sequence"/>
</dbReference>
<dbReference type="GO" id="GO:0016652">
    <property type="term" value="F:oxidoreductase activity, acting on NAD(P)H as acceptor"/>
    <property type="evidence" value="ECO:0007669"/>
    <property type="project" value="InterPro"/>
</dbReference>
<feature type="domain" description="NADP-dependent oxidoreductase" evidence="8">
    <location>
        <begin position="187"/>
        <end position="246"/>
    </location>
</feature>
<evidence type="ECO:0000256" key="7">
    <source>
        <dbReference type="SAM" id="Phobius"/>
    </source>
</evidence>
<name>A0A9P7G264_9AGAR</name>
<dbReference type="GO" id="GO:0016616">
    <property type="term" value="F:oxidoreductase activity, acting on the CH-OH group of donors, NAD or NADP as acceptor"/>
    <property type="evidence" value="ECO:0007669"/>
    <property type="project" value="UniProtKB-ARBA"/>
</dbReference>
<reference evidence="9" key="1">
    <citation type="submission" date="2020-07" db="EMBL/GenBank/DDBJ databases">
        <authorList>
            <person name="Nieuwenhuis M."/>
            <person name="Van De Peppel L.J.J."/>
        </authorList>
    </citation>
    <scope>NUCLEOTIDE SEQUENCE</scope>
    <source>
        <strain evidence="9">AP01</strain>
        <tissue evidence="9">Mycelium</tissue>
    </source>
</reference>
<dbReference type="PRINTS" id="PR00069">
    <property type="entry name" value="ALDKETRDTASE"/>
</dbReference>
<evidence type="ECO:0000256" key="2">
    <source>
        <dbReference type="ARBA" id="ARBA00022857"/>
    </source>
</evidence>
<feature type="binding site" evidence="5">
    <location>
        <position position="89"/>
    </location>
    <ligand>
        <name>substrate</name>
    </ligand>
</feature>
<dbReference type="InterPro" id="IPR018170">
    <property type="entry name" value="Aldo/ket_reductase_CS"/>
</dbReference>
<dbReference type="AlphaFoldDB" id="A0A9P7G264"/>
<dbReference type="SUPFAM" id="SSF51430">
    <property type="entry name" value="NAD(P)-linked oxidoreductase"/>
    <property type="match status" value="1"/>
</dbReference>
<keyword evidence="10" id="KW-1185">Reference proteome</keyword>
<dbReference type="InterPro" id="IPR023210">
    <property type="entry name" value="NADP_OxRdtase_dom"/>
</dbReference>
<keyword evidence="3" id="KW-0560">Oxidoreductase</keyword>
<organism evidence="9 10">
    <name type="scientific">Asterophora parasitica</name>
    <dbReference type="NCBI Taxonomy" id="117018"/>
    <lineage>
        <taxon>Eukaryota</taxon>
        <taxon>Fungi</taxon>
        <taxon>Dikarya</taxon>
        <taxon>Basidiomycota</taxon>
        <taxon>Agaricomycotina</taxon>
        <taxon>Agaricomycetes</taxon>
        <taxon>Agaricomycetidae</taxon>
        <taxon>Agaricales</taxon>
        <taxon>Tricholomatineae</taxon>
        <taxon>Lyophyllaceae</taxon>
        <taxon>Asterophora</taxon>
    </lineage>
</organism>
<sequence>FGTWKLGNGQGPTDQVDQALSVGFSHIDTAQIYRNEAEAGIAIRESGLAREDIFITTKYSGLDGLDIQTSINNSLKNLGVSYVDLYLIHHPRLAVPDIPTAWKQLEEIKEKGLAKSIGVSNFGVADLEILLASAKVKPAANQILLHPYVYARQKAIIEYGTKHGILTEAYSALIPIITLPGGPLDTPLDNIGKRLGATPDQVLLAWVKAKGAVVVTTSSKKHRLEGYLSAGDLELTDDDISAIDKAGAQGAPSLTFKTYFRRLAVIAISGVVAVGFWSYMGLDVL</sequence>
<evidence type="ECO:0000256" key="4">
    <source>
        <dbReference type="PIRSR" id="PIRSR000097-1"/>
    </source>
</evidence>
<keyword evidence="7" id="KW-1133">Transmembrane helix</keyword>
<accession>A0A9P7G264</accession>
<dbReference type="Pfam" id="PF00248">
    <property type="entry name" value="Aldo_ket_red"/>
    <property type="match status" value="2"/>
</dbReference>
<gene>
    <name evidence="9" type="ORF">DXG03_005128</name>
</gene>
<keyword evidence="2" id="KW-0521">NADP</keyword>